<feature type="region of interest" description="Disordered" evidence="1">
    <location>
        <begin position="14"/>
        <end position="37"/>
    </location>
</feature>
<dbReference type="Proteomes" id="UP000476837">
    <property type="component" value="Unassembled WGS sequence"/>
</dbReference>
<comment type="caution">
    <text evidence="2">The sequence shown here is derived from an EMBL/GenBank/DDBJ whole genome shotgun (WGS) entry which is preliminary data.</text>
</comment>
<organism evidence="2 3">
    <name type="scientific">Azospirillum brasilense</name>
    <dbReference type="NCBI Taxonomy" id="192"/>
    <lineage>
        <taxon>Bacteria</taxon>
        <taxon>Pseudomonadati</taxon>
        <taxon>Pseudomonadota</taxon>
        <taxon>Alphaproteobacteria</taxon>
        <taxon>Rhodospirillales</taxon>
        <taxon>Azospirillaceae</taxon>
        <taxon>Azospirillum</taxon>
    </lineage>
</organism>
<dbReference type="AlphaFoldDB" id="A0A6L3AT60"/>
<sequence length="283" mass="29315">MPVTATASTAIIGYGVGGSAPKHPSAKPSDESSPVGRRGLEDVVSLSPEAAKALNERSFSIPIPPKGDTGASSDPVAVEMENRLAYAQFNLQRGEYARQSFELLRQTLKLPEDQPLVLADAASVFLDKVAAKNGLSKPELPENLRAAGFKDPFEENAKSGAGMIGIGMPNSSNTLQIAFDLSGLEALTSPSSSGKPEKPLRMVALNDSDGRTAPLLGAVKGGALGRYTDTRPGQDASLWAVTDGGDGPSARLLASVRSVGMDDVAAEVATGLLKGLKDLFAKA</sequence>
<accession>A0A6L3AT60</accession>
<evidence type="ECO:0000256" key="1">
    <source>
        <dbReference type="SAM" id="MobiDB-lite"/>
    </source>
</evidence>
<dbReference type="RefSeq" id="WP_149167673.1">
    <property type="nucleotide sequence ID" value="NZ_QOKV01000027.1"/>
</dbReference>
<protein>
    <submittedName>
        <fullName evidence="2">Uncharacterized protein</fullName>
    </submittedName>
</protein>
<evidence type="ECO:0000313" key="2">
    <source>
        <dbReference type="EMBL" id="KAA0678501.1"/>
    </source>
</evidence>
<proteinExistence type="predicted"/>
<dbReference type="EMBL" id="QOKV01000027">
    <property type="protein sequence ID" value="KAA0678501.1"/>
    <property type="molecule type" value="Genomic_DNA"/>
</dbReference>
<gene>
    <name evidence="2" type="ORF">DS837_27570</name>
</gene>
<reference evidence="2 3" key="1">
    <citation type="submission" date="2018-07" db="EMBL/GenBank/DDBJ databases">
        <title>Genome sequence of Roseomonas fauriae ATCC 49958.</title>
        <authorList>
            <person name="Sant'Anna F.H."/>
            <person name="Baldani J.I."/>
            <person name="Zilli J.E."/>
            <person name="Reis V.M."/>
            <person name="Hartmann A."/>
            <person name="Cruz L."/>
            <person name="de Souza E.M."/>
            <person name="de Oliveira Pedrosa F."/>
            <person name="Passaglia L.M.P."/>
        </authorList>
    </citation>
    <scope>NUCLEOTIDE SEQUENCE [LARGE SCALE GENOMIC DNA]</scope>
    <source>
        <strain evidence="2 3">ATCC 49958</strain>
    </source>
</reference>
<evidence type="ECO:0000313" key="3">
    <source>
        <dbReference type="Proteomes" id="UP000476837"/>
    </source>
</evidence>
<name>A0A6L3AT60_AZOBR</name>